<dbReference type="InterPro" id="IPR020841">
    <property type="entry name" value="PKS_Beta-ketoAc_synthase_dom"/>
</dbReference>
<keyword evidence="3" id="KW-0808">Transferase</keyword>
<dbReference type="GeneID" id="87951725"/>
<evidence type="ECO:0000256" key="1">
    <source>
        <dbReference type="ARBA" id="ARBA00022450"/>
    </source>
</evidence>
<dbReference type="AlphaFoldDB" id="A0AAX4J404"/>
<dbReference type="InterPro" id="IPR050091">
    <property type="entry name" value="PKS_NRPS_Biosynth_Enz"/>
</dbReference>
<dbReference type="InterPro" id="IPR016039">
    <property type="entry name" value="Thiolase-like"/>
</dbReference>
<dbReference type="EMBL" id="CP137315">
    <property type="protein sequence ID" value="WQF90211.1"/>
    <property type="molecule type" value="Genomic_DNA"/>
</dbReference>
<dbReference type="SMART" id="SM00825">
    <property type="entry name" value="PKS_KS"/>
    <property type="match status" value="1"/>
</dbReference>
<dbReference type="KEGG" id="cdet:87951725"/>
<dbReference type="GO" id="GO:0006633">
    <property type="term" value="P:fatty acid biosynthetic process"/>
    <property type="evidence" value="ECO:0007669"/>
    <property type="project" value="TreeGrafter"/>
</dbReference>
<organism evidence="5 6">
    <name type="scientific">Colletotrichum destructivum</name>
    <dbReference type="NCBI Taxonomy" id="34406"/>
    <lineage>
        <taxon>Eukaryota</taxon>
        <taxon>Fungi</taxon>
        <taxon>Dikarya</taxon>
        <taxon>Ascomycota</taxon>
        <taxon>Pezizomycotina</taxon>
        <taxon>Sordariomycetes</taxon>
        <taxon>Hypocreomycetidae</taxon>
        <taxon>Glomerellales</taxon>
        <taxon>Glomerellaceae</taxon>
        <taxon>Colletotrichum</taxon>
        <taxon>Colletotrichum destructivum species complex</taxon>
    </lineage>
</organism>
<feature type="domain" description="Ketosynthase family 3 (KS3)" evidence="4">
    <location>
        <begin position="3"/>
        <end position="244"/>
    </location>
</feature>
<dbReference type="PANTHER" id="PTHR43775:SF20">
    <property type="entry name" value="HYBRID PKS-NRPS SYNTHETASE APDA"/>
    <property type="match status" value="1"/>
</dbReference>
<name>A0AAX4J404_9PEZI</name>
<dbReference type="PANTHER" id="PTHR43775">
    <property type="entry name" value="FATTY ACID SYNTHASE"/>
    <property type="match status" value="1"/>
</dbReference>
<dbReference type="SUPFAM" id="SSF53901">
    <property type="entry name" value="Thiolase-like"/>
    <property type="match status" value="2"/>
</dbReference>
<evidence type="ECO:0000259" key="4">
    <source>
        <dbReference type="SMART" id="SM00825"/>
    </source>
</evidence>
<accession>A0AAX4J404</accession>
<dbReference type="RefSeq" id="XP_062787432.1">
    <property type="nucleotide sequence ID" value="XM_062931381.1"/>
</dbReference>
<evidence type="ECO:0000256" key="2">
    <source>
        <dbReference type="ARBA" id="ARBA00022553"/>
    </source>
</evidence>
<dbReference type="GO" id="GO:0004312">
    <property type="term" value="F:fatty acid synthase activity"/>
    <property type="evidence" value="ECO:0007669"/>
    <property type="project" value="TreeGrafter"/>
</dbReference>
<gene>
    <name evidence="5" type="ORF">CDEST_15225</name>
</gene>
<dbReference type="GO" id="GO:0044550">
    <property type="term" value="P:secondary metabolite biosynthetic process"/>
    <property type="evidence" value="ECO:0007669"/>
    <property type="project" value="TreeGrafter"/>
</dbReference>
<proteinExistence type="predicted"/>
<reference evidence="6" key="1">
    <citation type="journal article" date="2023" name="bioRxiv">
        <title>Complete genome of the Medicago anthracnose fungus, Colletotrichum destructivum, reveals a mini-chromosome-like region within a core chromosome.</title>
        <authorList>
            <person name="Lapalu N."/>
            <person name="Simon A."/>
            <person name="Lu A."/>
            <person name="Plaumann P.-L."/>
            <person name="Amselem J."/>
            <person name="Pigne S."/>
            <person name="Auger A."/>
            <person name="Koch C."/>
            <person name="Dallery J.-F."/>
            <person name="O'Connell R.J."/>
        </authorList>
    </citation>
    <scope>NUCLEOTIDE SEQUENCE [LARGE SCALE GENOMIC DNA]</scope>
    <source>
        <strain evidence="6">CBS 520.97</strain>
    </source>
</reference>
<keyword evidence="1" id="KW-0596">Phosphopantetheine</keyword>
<keyword evidence="2" id="KW-0597">Phosphoprotein</keyword>
<keyword evidence="6" id="KW-1185">Reference proteome</keyword>
<evidence type="ECO:0000256" key="3">
    <source>
        <dbReference type="ARBA" id="ARBA00022679"/>
    </source>
</evidence>
<dbReference type="Gene3D" id="3.40.47.10">
    <property type="match status" value="3"/>
</dbReference>
<protein>
    <submittedName>
        <fullName evidence="5">Thiolase, polyketide synthase, beta-ketoacyl synthase domain-containing protein</fullName>
    </submittedName>
</protein>
<evidence type="ECO:0000313" key="6">
    <source>
        <dbReference type="Proteomes" id="UP001322277"/>
    </source>
</evidence>
<evidence type="ECO:0000313" key="5">
    <source>
        <dbReference type="EMBL" id="WQF90211.1"/>
    </source>
</evidence>
<dbReference type="Proteomes" id="UP001322277">
    <property type="component" value="Chromosome 11"/>
</dbReference>
<sequence>MLWPRLDTEYTIFAVYVGVMTHDFELVKVKDTSYSLTYFAMGAATSIASHRLLYFFDWHGPSLRSGSSKTAITADSNSILSLMSHITESKLNMLSPTGRFRIWDTAADGYARGVNLVPLIHCLLYMTYEATLPQRSNHNIDSTIELSLTKYAMFCQQESVVTVVLKTLSQALLDDDSIGCVIRETGINQDGRTQPHVALEVLIRETHARAGVDVAQAEDRCQFFEAHGRYQARAWNWNVYLPWTHRNWMAGR</sequence>